<feature type="chain" id="PRO_5012019707" evidence="1">
    <location>
        <begin position="27"/>
        <end position="99"/>
    </location>
</feature>
<evidence type="ECO:0000259" key="2">
    <source>
        <dbReference type="Pfam" id="PF05305"/>
    </source>
</evidence>
<dbReference type="InterPro" id="IPR007969">
    <property type="entry name" value="DUF732"/>
</dbReference>
<dbReference type="Pfam" id="PF05305">
    <property type="entry name" value="DUF732"/>
    <property type="match status" value="1"/>
</dbReference>
<dbReference type="RefSeq" id="WP_080691696.1">
    <property type="nucleotide sequence ID" value="NZ_NSFJ01000047.1"/>
</dbReference>
<feature type="domain" description="DUF732" evidence="2">
    <location>
        <begin position="27"/>
        <end position="96"/>
    </location>
</feature>
<feature type="signal peptide" evidence="1">
    <location>
        <begin position="1"/>
        <end position="26"/>
    </location>
</feature>
<organism evidence="3 4">
    <name type="scientific">Mycobacterium avium</name>
    <dbReference type="NCBI Taxonomy" id="1764"/>
    <lineage>
        <taxon>Bacteria</taxon>
        <taxon>Bacillati</taxon>
        <taxon>Actinomycetota</taxon>
        <taxon>Actinomycetes</taxon>
        <taxon>Mycobacteriales</taxon>
        <taxon>Mycobacteriaceae</taxon>
        <taxon>Mycobacterium</taxon>
        <taxon>Mycobacterium avium complex (MAC)</taxon>
    </lineage>
</organism>
<dbReference type="EMBL" id="NSFD01000053">
    <property type="protein sequence ID" value="PBA24237.1"/>
    <property type="molecule type" value="Genomic_DNA"/>
</dbReference>
<evidence type="ECO:0000313" key="4">
    <source>
        <dbReference type="Proteomes" id="UP000217768"/>
    </source>
</evidence>
<evidence type="ECO:0000256" key="1">
    <source>
        <dbReference type="SAM" id="SignalP"/>
    </source>
</evidence>
<name>A0A2A2ZCH5_MYCAV</name>
<accession>A0A2A2ZCH5</accession>
<gene>
    <name evidence="3" type="ORF">CKJ66_24035</name>
</gene>
<dbReference type="AlphaFoldDB" id="A0A2A2ZCH5"/>
<reference evidence="3 4" key="1">
    <citation type="submission" date="2017-08" db="EMBL/GenBank/DDBJ databases">
        <title>Phylogenetic analysis of Mycobacterium avium complex whole genomes.</title>
        <authorList>
            <person name="Caverly L.J."/>
            <person name="Spilker T."/>
            <person name="Lipuma J."/>
        </authorList>
    </citation>
    <scope>NUCLEOTIDE SEQUENCE [LARGE SCALE GENOMIC DNA]</scope>
    <source>
        <strain evidence="3 4">FLAC0165</strain>
    </source>
</reference>
<dbReference type="Proteomes" id="UP000217768">
    <property type="component" value="Unassembled WGS sequence"/>
</dbReference>
<comment type="caution">
    <text evidence="3">The sequence shown here is derived from an EMBL/GenBank/DDBJ whole genome shotgun (WGS) entry which is preliminary data.</text>
</comment>
<proteinExistence type="predicted"/>
<sequence>MMGRRIMCSVAALGALGLCGSGVAHADEQGYLDYATNHGATVNGFTTPILLNAGHSMCPLLAQGQSPEQIGQTFFYPGGSPASVAMLARGAQQELCAPS</sequence>
<protein>
    <submittedName>
        <fullName evidence="3">DUF732 domain-containing protein</fullName>
    </submittedName>
</protein>
<keyword evidence="1" id="KW-0732">Signal</keyword>
<evidence type="ECO:0000313" key="3">
    <source>
        <dbReference type="EMBL" id="PBA24237.1"/>
    </source>
</evidence>